<dbReference type="KEGG" id="gla:GL50803_007352"/>
<accession>A8B922</accession>
<evidence type="ECO:0000313" key="1">
    <source>
        <dbReference type="EMBL" id="KAE8302344.1"/>
    </source>
</evidence>
<dbReference type="EMBL" id="AACB03000004">
    <property type="protein sequence ID" value="KAE8302344.1"/>
    <property type="molecule type" value="Genomic_DNA"/>
</dbReference>
<comment type="caution">
    <text evidence="1">The sequence shown here is derived from an EMBL/GenBank/DDBJ whole genome shotgun (WGS) entry which is preliminary data.</text>
</comment>
<dbReference type="VEuPathDB" id="GiardiaDB:GL50803_7352"/>
<dbReference type="Proteomes" id="UP000001548">
    <property type="component" value="Unassembled WGS sequence"/>
</dbReference>
<proteinExistence type="predicted"/>
<sequence>MESKCRQALLDGVYNVGYATPASIATATGSTEAAAYAVLSAATSPKEYSLLIISSECGEHGMVLRLSLYPSMKDSGISEEAAPRALAAVSHSFIRLYDEEPSNVWSAIVTKECGEMMTDPTYGMLYARITTDEIRSAMEARNERLQLTDNDLVRYSRELFYAVVNSDARREAHAEEAQPHFCSSTEPLTSIDEPLIKKTALQGISPTVVSSLAITEDGSLETVHKEVVVSHCAKPKVKAKQKPAACDIMSFVKRRDPN</sequence>
<protein>
    <submittedName>
        <fullName evidence="1">Uncharacterized protein</fullName>
    </submittedName>
</protein>
<dbReference type="AlphaFoldDB" id="A8B922"/>
<dbReference type="RefSeq" id="XP_001708746.1">
    <property type="nucleotide sequence ID" value="XM_001708694.1"/>
</dbReference>
<dbReference type="HOGENOM" id="CLU_1079431_0_0_1"/>
<evidence type="ECO:0000313" key="2">
    <source>
        <dbReference type="Proteomes" id="UP000001548"/>
    </source>
</evidence>
<keyword evidence="2" id="KW-1185">Reference proteome</keyword>
<name>A8B922_GIAIC</name>
<dbReference type="GeneID" id="5701662"/>
<organism evidence="1 2">
    <name type="scientific">Giardia intestinalis (strain ATCC 50803 / WB clone C6)</name>
    <name type="common">Giardia lamblia</name>
    <dbReference type="NCBI Taxonomy" id="184922"/>
    <lineage>
        <taxon>Eukaryota</taxon>
        <taxon>Metamonada</taxon>
        <taxon>Diplomonadida</taxon>
        <taxon>Hexamitidae</taxon>
        <taxon>Giardiinae</taxon>
        <taxon>Giardia</taxon>
    </lineage>
</organism>
<gene>
    <name evidence="1" type="ORF">GL50803_007352</name>
</gene>
<dbReference type="OMA" id="CDIMSFV"/>
<reference evidence="1 2" key="1">
    <citation type="journal article" date="2007" name="Science">
        <title>Genomic minimalism in the early diverging intestinal parasite Giardia lamblia.</title>
        <authorList>
            <person name="Morrison H.G."/>
            <person name="McArthur A.G."/>
            <person name="Gillin F.D."/>
            <person name="Aley S.B."/>
            <person name="Adam R.D."/>
            <person name="Olsen G.J."/>
            <person name="Best A.A."/>
            <person name="Cande W.Z."/>
            <person name="Chen F."/>
            <person name="Cipriano M.J."/>
            <person name="Davids B.J."/>
            <person name="Dawson S.C."/>
            <person name="Elmendorf H.G."/>
            <person name="Hehl A.B."/>
            <person name="Holder M.E."/>
            <person name="Huse S.M."/>
            <person name="Kim U.U."/>
            <person name="Lasek-Nesselquist E."/>
            <person name="Manning G."/>
            <person name="Nigam A."/>
            <person name="Nixon J.E."/>
            <person name="Palm D."/>
            <person name="Passamaneck N.E."/>
            <person name="Prabhu A."/>
            <person name="Reich C.I."/>
            <person name="Reiner D.S."/>
            <person name="Samuelson J."/>
            <person name="Svard S.G."/>
            <person name="Sogin M.L."/>
        </authorList>
    </citation>
    <scope>NUCLEOTIDE SEQUENCE [LARGE SCALE GENOMIC DNA]</scope>
    <source>
        <strain evidence="1 2">WB C6</strain>
    </source>
</reference>